<feature type="transmembrane region" description="Helical" evidence="6">
    <location>
        <begin position="320"/>
        <end position="341"/>
    </location>
</feature>
<dbReference type="Gene3D" id="2.40.330.10">
    <property type="entry name" value="DNA-binding pseudobarrel domain"/>
    <property type="match status" value="1"/>
</dbReference>
<dbReference type="PROSITE" id="PS50863">
    <property type="entry name" value="B3"/>
    <property type="match status" value="1"/>
</dbReference>
<feature type="domain" description="TF-B3" evidence="7">
    <location>
        <begin position="77"/>
        <end position="179"/>
    </location>
</feature>
<keyword evidence="3" id="KW-0238">DNA-binding</keyword>
<comment type="caution">
    <text evidence="8">The sequence shown here is derived from an EMBL/GenBank/DDBJ whole genome shotgun (WGS) entry which is preliminary data.</text>
</comment>
<keyword evidence="4" id="KW-0804">Transcription</keyword>
<evidence type="ECO:0000256" key="1">
    <source>
        <dbReference type="ARBA" id="ARBA00004123"/>
    </source>
</evidence>
<keyword evidence="6" id="KW-1133">Transmembrane helix</keyword>
<dbReference type="CDD" id="cd10017">
    <property type="entry name" value="B3_DNA"/>
    <property type="match status" value="1"/>
</dbReference>
<dbReference type="SUPFAM" id="SSF101936">
    <property type="entry name" value="DNA-binding pseudobarrel domain"/>
    <property type="match status" value="1"/>
</dbReference>
<dbReference type="InterPro" id="IPR050655">
    <property type="entry name" value="Plant_B3_domain"/>
</dbReference>
<evidence type="ECO:0000256" key="4">
    <source>
        <dbReference type="ARBA" id="ARBA00023163"/>
    </source>
</evidence>
<comment type="subcellular location">
    <subcellularLocation>
        <location evidence="1">Nucleus</location>
    </subcellularLocation>
</comment>
<dbReference type="Gramene" id="rna17052">
    <property type="protein sequence ID" value="RHN68670.1"/>
    <property type="gene ID" value="gene17052"/>
</dbReference>
<dbReference type="SMART" id="SM01019">
    <property type="entry name" value="B3"/>
    <property type="match status" value="1"/>
</dbReference>
<gene>
    <name evidence="8" type="ORF">MtrunA17_Chr3g0116411</name>
</gene>
<dbReference type="GO" id="GO:0005634">
    <property type="term" value="C:nucleus"/>
    <property type="evidence" value="ECO:0007669"/>
    <property type="project" value="UniProtKB-SubCell"/>
</dbReference>
<dbReference type="PANTHER" id="PTHR31920">
    <property type="entry name" value="B3 DOMAIN-CONTAINING"/>
    <property type="match status" value="1"/>
</dbReference>
<dbReference type="Proteomes" id="UP000265566">
    <property type="component" value="Chromosome 3"/>
</dbReference>
<feature type="transmembrane region" description="Helical" evidence="6">
    <location>
        <begin position="294"/>
        <end position="313"/>
    </location>
</feature>
<dbReference type="Pfam" id="PF02362">
    <property type="entry name" value="B3"/>
    <property type="match status" value="1"/>
</dbReference>
<keyword evidence="6" id="KW-0812">Transmembrane</keyword>
<dbReference type="InterPro" id="IPR015300">
    <property type="entry name" value="DNA-bd_pseudobarrel_sf"/>
</dbReference>
<evidence type="ECO:0000256" key="5">
    <source>
        <dbReference type="ARBA" id="ARBA00023242"/>
    </source>
</evidence>
<organism evidence="8 9">
    <name type="scientific">Medicago truncatula</name>
    <name type="common">Barrel medic</name>
    <name type="synonym">Medicago tribuloides</name>
    <dbReference type="NCBI Taxonomy" id="3880"/>
    <lineage>
        <taxon>Eukaryota</taxon>
        <taxon>Viridiplantae</taxon>
        <taxon>Streptophyta</taxon>
        <taxon>Embryophyta</taxon>
        <taxon>Tracheophyta</taxon>
        <taxon>Spermatophyta</taxon>
        <taxon>Magnoliopsida</taxon>
        <taxon>eudicotyledons</taxon>
        <taxon>Gunneridae</taxon>
        <taxon>Pentapetalae</taxon>
        <taxon>rosids</taxon>
        <taxon>fabids</taxon>
        <taxon>Fabales</taxon>
        <taxon>Fabaceae</taxon>
        <taxon>Papilionoideae</taxon>
        <taxon>50 kb inversion clade</taxon>
        <taxon>NPAAA clade</taxon>
        <taxon>Hologalegina</taxon>
        <taxon>IRL clade</taxon>
        <taxon>Trifolieae</taxon>
        <taxon>Medicago</taxon>
    </lineage>
</organism>
<reference evidence="9" key="1">
    <citation type="journal article" date="2018" name="Nat. Plants">
        <title>Whole-genome landscape of Medicago truncatula symbiotic genes.</title>
        <authorList>
            <person name="Pecrix Y."/>
            <person name="Staton S.E."/>
            <person name="Sallet E."/>
            <person name="Lelandais-Briere C."/>
            <person name="Moreau S."/>
            <person name="Carrere S."/>
            <person name="Blein T."/>
            <person name="Jardinaud M.F."/>
            <person name="Latrasse D."/>
            <person name="Zouine M."/>
            <person name="Zahm M."/>
            <person name="Kreplak J."/>
            <person name="Mayjonade B."/>
            <person name="Satge C."/>
            <person name="Perez M."/>
            <person name="Cauet S."/>
            <person name="Marande W."/>
            <person name="Chantry-Darmon C."/>
            <person name="Lopez-Roques C."/>
            <person name="Bouchez O."/>
            <person name="Berard A."/>
            <person name="Debelle F."/>
            <person name="Munos S."/>
            <person name="Bendahmane A."/>
            <person name="Berges H."/>
            <person name="Niebel A."/>
            <person name="Buitink J."/>
            <person name="Frugier F."/>
            <person name="Benhamed M."/>
            <person name="Crespi M."/>
            <person name="Gouzy J."/>
            <person name="Gamas P."/>
        </authorList>
    </citation>
    <scope>NUCLEOTIDE SEQUENCE [LARGE SCALE GENOMIC DNA]</scope>
    <source>
        <strain evidence="9">cv. Jemalong A17</strain>
    </source>
</reference>
<dbReference type="InterPro" id="IPR003340">
    <property type="entry name" value="B3_DNA-bd"/>
</dbReference>
<evidence type="ECO:0000313" key="8">
    <source>
        <dbReference type="EMBL" id="RHN68670.1"/>
    </source>
</evidence>
<keyword evidence="5" id="KW-0539">Nucleus</keyword>
<evidence type="ECO:0000313" key="9">
    <source>
        <dbReference type="Proteomes" id="UP000265566"/>
    </source>
</evidence>
<protein>
    <submittedName>
        <fullName evidence="8">Putative transcription factor B3-Domain family</fullName>
    </submittedName>
</protein>
<proteinExistence type="predicted"/>
<keyword evidence="6" id="KW-0472">Membrane</keyword>
<keyword evidence="2" id="KW-0805">Transcription regulation</keyword>
<evidence type="ECO:0000256" key="2">
    <source>
        <dbReference type="ARBA" id="ARBA00023015"/>
    </source>
</evidence>
<evidence type="ECO:0000256" key="3">
    <source>
        <dbReference type="ARBA" id="ARBA00023125"/>
    </source>
</evidence>
<dbReference type="AlphaFoldDB" id="A0A396ITE5"/>
<accession>A0A396ITE5</accession>
<evidence type="ECO:0000259" key="7">
    <source>
        <dbReference type="PROSITE" id="PS50863"/>
    </source>
</evidence>
<dbReference type="PANTHER" id="PTHR31920:SF135">
    <property type="entry name" value="B3 DOMAIN-CONTAINING PROTEIN OS03G0621600-RELATED"/>
    <property type="match status" value="1"/>
</dbReference>
<dbReference type="GO" id="GO:0003677">
    <property type="term" value="F:DNA binding"/>
    <property type="evidence" value="ECO:0007669"/>
    <property type="project" value="UniProtKB-KW"/>
</dbReference>
<evidence type="ECO:0000256" key="6">
    <source>
        <dbReference type="SAM" id="Phobius"/>
    </source>
</evidence>
<sequence length="344" mass="39931">MYDISTFLYSTCEAILNILCPKIRKGYIQHFLHPRVFLFILLPFRAPRENKNSAMVRNQQVKVCSSCTHHCRFFDHFQRTKSTSPNSFYNLMLYQRDFQVLDLPSKLNPTMSLLVDQKINLEDSTGKRWAITVSEVDGSFAFKKGWDDFSSAHKLEIGDLLVFNCINKYNFDVKIYDQSMCERIDFSDKRKRKKRSRCSSGSLDAGGTPNSVEVVSENVNVDRSVKCPRTSEDTSYIRNHVYLNDAAIFNNDPMFEEVLGSGDTSYASKFGLLDRKDFFWSQVQDSQVTESLGTIIYTITLFLFCNGISLLKIVQDSQFLVIRVMISYSWFFIIFSLHWLIFRK</sequence>
<dbReference type="EMBL" id="PSQE01000003">
    <property type="protein sequence ID" value="RHN68670.1"/>
    <property type="molecule type" value="Genomic_DNA"/>
</dbReference>
<name>A0A396ITE5_MEDTR</name>